<feature type="domain" description="RING-type" evidence="7">
    <location>
        <begin position="31"/>
        <end position="78"/>
    </location>
</feature>
<dbReference type="PROSITE" id="PS50089">
    <property type="entry name" value="ZF_RING_2"/>
    <property type="match status" value="1"/>
</dbReference>
<dbReference type="SMART" id="SM00184">
    <property type="entry name" value="RING"/>
    <property type="match status" value="1"/>
</dbReference>
<dbReference type="InterPro" id="IPR051435">
    <property type="entry name" value="RING_finger_E3_ubiq-ligases"/>
</dbReference>
<gene>
    <name evidence="8" type="primary">Rnf225</name>
    <name evidence="8" type="ORF">AOXY_G32020</name>
</gene>
<dbReference type="PANTHER" id="PTHR22791">
    <property type="entry name" value="RING-TYPE DOMAIN-CONTAINING PROTEIN"/>
    <property type="match status" value="1"/>
</dbReference>
<dbReference type="GO" id="GO:0008270">
    <property type="term" value="F:zinc ion binding"/>
    <property type="evidence" value="ECO:0007669"/>
    <property type="project" value="UniProtKB-KW"/>
</dbReference>
<dbReference type="Pfam" id="PF13445">
    <property type="entry name" value="zf-RING_UBOX"/>
    <property type="match status" value="1"/>
</dbReference>
<feature type="region of interest" description="Disordered" evidence="5">
    <location>
        <begin position="1"/>
        <end position="26"/>
    </location>
</feature>
<evidence type="ECO:0000313" key="8">
    <source>
        <dbReference type="EMBL" id="KAK1151721.1"/>
    </source>
</evidence>
<name>A0AAD8CJ56_ACIOX</name>
<evidence type="ECO:0000256" key="3">
    <source>
        <dbReference type="ARBA" id="ARBA00022833"/>
    </source>
</evidence>
<accession>A0AAD8CJ56</accession>
<dbReference type="PROSITE" id="PS00518">
    <property type="entry name" value="ZF_RING_1"/>
    <property type="match status" value="1"/>
</dbReference>
<evidence type="ECO:0000256" key="1">
    <source>
        <dbReference type="ARBA" id="ARBA00022723"/>
    </source>
</evidence>
<organism evidence="8 9">
    <name type="scientific">Acipenser oxyrinchus oxyrinchus</name>
    <dbReference type="NCBI Taxonomy" id="40147"/>
    <lineage>
        <taxon>Eukaryota</taxon>
        <taxon>Metazoa</taxon>
        <taxon>Chordata</taxon>
        <taxon>Craniata</taxon>
        <taxon>Vertebrata</taxon>
        <taxon>Euteleostomi</taxon>
        <taxon>Actinopterygii</taxon>
        <taxon>Chondrostei</taxon>
        <taxon>Acipenseriformes</taxon>
        <taxon>Acipenseridae</taxon>
        <taxon>Acipenser</taxon>
    </lineage>
</organism>
<dbReference type="InterPro" id="IPR001841">
    <property type="entry name" value="Znf_RING"/>
</dbReference>
<evidence type="ECO:0000256" key="5">
    <source>
        <dbReference type="SAM" id="MobiDB-lite"/>
    </source>
</evidence>
<keyword evidence="9" id="KW-1185">Reference proteome</keyword>
<dbReference type="Gene3D" id="3.30.40.10">
    <property type="entry name" value="Zinc/RING finger domain, C3HC4 (zinc finger)"/>
    <property type="match status" value="1"/>
</dbReference>
<keyword evidence="2 4" id="KW-0863">Zinc-finger</keyword>
<proteinExistence type="predicted"/>
<evidence type="ECO:0000256" key="2">
    <source>
        <dbReference type="ARBA" id="ARBA00022771"/>
    </source>
</evidence>
<keyword evidence="1" id="KW-0479">Metal-binding</keyword>
<dbReference type="EMBL" id="JAGXEW010000050">
    <property type="protein sequence ID" value="KAK1151721.1"/>
    <property type="molecule type" value="Genomic_DNA"/>
</dbReference>
<evidence type="ECO:0000313" key="9">
    <source>
        <dbReference type="Proteomes" id="UP001230051"/>
    </source>
</evidence>
<keyword evidence="6" id="KW-0812">Transmembrane</keyword>
<keyword evidence="6" id="KW-1133">Transmembrane helix</keyword>
<evidence type="ECO:0000256" key="6">
    <source>
        <dbReference type="SAM" id="Phobius"/>
    </source>
</evidence>
<dbReference type="PANTHER" id="PTHR22791:SF30">
    <property type="entry name" value="RING FINGER PROTEIN 223-LIKE"/>
    <property type="match status" value="1"/>
</dbReference>
<dbReference type="Proteomes" id="UP001230051">
    <property type="component" value="Unassembled WGS sequence"/>
</dbReference>
<dbReference type="GO" id="GO:0061630">
    <property type="term" value="F:ubiquitin protein ligase activity"/>
    <property type="evidence" value="ECO:0007669"/>
    <property type="project" value="TreeGrafter"/>
</dbReference>
<evidence type="ECO:0000259" key="7">
    <source>
        <dbReference type="PROSITE" id="PS50089"/>
    </source>
</evidence>
<dbReference type="InterPro" id="IPR027370">
    <property type="entry name" value="Znf-RING_euk"/>
</dbReference>
<dbReference type="AlphaFoldDB" id="A0AAD8CJ56"/>
<evidence type="ECO:0000256" key="4">
    <source>
        <dbReference type="PROSITE-ProRule" id="PRU00175"/>
    </source>
</evidence>
<keyword evidence="6" id="KW-0472">Membrane</keyword>
<sequence length="225" mass="24514">MTSEESDVVGKTNTSCSSPEGPGCDSSELDCTVCFCPYDNVFKAPKVLSCHHTFCLECLARMNVSSEENKTLVCPLCRVETHLETGKGLPDLPNNLELIGKLAPEMQGAVSVRFNRSKGRLWVKKKMDPASLIKPSKVDSVSLSLDVGRPPSRVRTGASRLLDSTCSCYTAIASMIVVTVVLIVSGILIFVLVPRLQYSHYMLNQTVPHVYNISITPPPPNSTQI</sequence>
<comment type="caution">
    <text evidence="8">The sequence shown here is derived from an EMBL/GenBank/DDBJ whole genome shotgun (WGS) entry which is preliminary data.</text>
</comment>
<feature type="transmembrane region" description="Helical" evidence="6">
    <location>
        <begin position="169"/>
        <end position="193"/>
    </location>
</feature>
<dbReference type="SUPFAM" id="SSF57850">
    <property type="entry name" value="RING/U-box"/>
    <property type="match status" value="1"/>
</dbReference>
<dbReference type="InterPro" id="IPR017907">
    <property type="entry name" value="Znf_RING_CS"/>
</dbReference>
<dbReference type="InterPro" id="IPR013083">
    <property type="entry name" value="Znf_RING/FYVE/PHD"/>
</dbReference>
<protein>
    <submittedName>
        <fullName evidence="8">RING finger protein 225-like isoform X1</fullName>
    </submittedName>
</protein>
<dbReference type="GO" id="GO:0016567">
    <property type="term" value="P:protein ubiquitination"/>
    <property type="evidence" value="ECO:0007669"/>
    <property type="project" value="TreeGrafter"/>
</dbReference>
<keyword evidence="3" id="KW-0862">Zinc</keyword>
<reference evidence="8" key="1">
    <citation type="submission" date="2022-02" db="EMBL/GenBank/DDBJ databases">
        <title>Atlantic sturgeon de novo genome assembly.</title>
        <authorList>
            <person name="Stock M."/>
            <person name="Klopp C."/>
            <person name="Guiguen Y."/>
            <person name="Cabau C."/>
            <person name="Parinello H."/>
            <person name="Santidrian Yebra-Pimentel E."/>
            <person name="Kuhl H."/>
            <person name="Dirks R.P."/>
            <person name="Guessner J."/>
            <person name="Wuertz S."/>
            <person name="Du K."/>
            <person name="Schartl M."/>
        </authorList>
    </citation>
    <scope>NUCLEOTIDE SEQUENCE</scope>
    <source>
        <strain evidence="8">STURGEONOMICS-FGT-2020</strain>
        <tissue evidence="8">Whole blood</tissue>
    </source>
</reference>